<dbReference type="EMBL" id="CP136865">
    <property type="protein sequence ID" value="WOJ95775.1"/>
    <property type="molecule type" value="Genomic_DNA"/>
</dbReference>
<sequence length="436" mass="48266">MPSTRVEVTLIHGTWPYGLFSWRKLFRRNPAGWHQLDSNVTSSIDEKLRSHGIDATFSSIKWSGRNSFLARFRASLALRKLIAKVKRDDPSLPHFLVAHSHGGNVAMQALRKISDGKRPVGLVTIATPFIVLDRRSASDFDRFIFGCFKAFGVFAFYALGVFFLVAGFAGLVSLNVWLSLAGLISCWLGSSIVFDSDSMSDRWLRKTIYASNSKAGNRLVDASESKSINPTSILVLRAVADEASIVLGAASMLQLLENFIRRLIALPYDVFEWVVKEAASKPWTVKSEGLDSWALWVRWISTCGGVVTLLAFLLYSTGVTVLDHFLGPDDAARAISAFDVIFGAVVFYGIAWITLSLVQAFAQTAFGMEYLSVAWRVEIHAEPLPDVDDPEFQLVAIQGKSLRHSIQHTAEAHEKIADWIAKKCISSSTLRMRASS</sequence>
<keyword evidence="1" id="KW-0472">Membrane</keyword>
<keyword evidence="1" id="KW-1133">Transmembrane helix</keyword>
<feature type="transmembrane region" description="Helical" evidence="1">
    <location>
        <begin position="143"/>
        <end position="168"/>
    </location>
</feature>
<dbReference type="RefSeq" id="WP_407326474.1">
    <property type="nucleotide sequence ID" value="NZ_CP136865.1"/>
</dbReference>
<dbReference type="Gene3D" id="3.40.50.1820">
    <property type="entry name" value="alpha/beta hydrolase"/>
    <property type="match status" value="1"/>
</dbReference>
<proteinExistence type="predicted"/>
<keyword evidence="3" id="KW-1185">Reference proteome</keyword>
<dbReference type="Proteomes" id="UP001626549">
    <property type="component" value="Chromosome"/>
</dbReference>
<organism evidence="2 3">
    <name type="scientific">Congregibacter brevis</name>
    <dbReference type="NCBI Taxonomy" id="3081201"/>
    <lineage>
        <taxon>Bacteria</taxon>
        <taxon>Pseudomonadati</taxon>
        <taxon>Pseudomonadota</taxon>
        <taxon>Gammaproteobacteria</taxon>
        <taxon>Cellvibrionales</taxon>
        <taxon>Halieaceae</taxon>
        <taxon>Congregibacter</taxon>
    </lineage>
</organism>
<evidence type="ECO:0008006" key="4">
    <source>
        <dbReference type="Google" id="ProtNLM"/>
    </source>
</evidence>
<evidence type="ECO:0000313" key="2">
    <source>
        <dbReference type="EMBL" id="WOJ95775.1"/>
    </source>
</evidence>
<keyword evidence="1" id="KW-0812">Transmembrane</keyword>
<feature type="transmembrane region" description="Helical" evidence="1">
    <location>
        <begin position="295"/>
        <end position="315"/>
    </location>
</feature>
<reference evidence="2 3" key="1">
    <citation type="submission" date="2023-10" db="EMBL/GenBank/DDBJ databases">
        <title>Two novel species belonging to the OM43/NOR5 clade.</title>
        <authorList>
            <person name="Park M."/>
        </authorList>
    </citation>
    <scope>NUCLEOTIDE SEQUENCE [LARGE SCALE GENOMIC DNA]</scope>
    <source>
        <strain evidence="2 3">IMCC45268</strain>
    </source>
</reference>
<protein>
    <recommendedName>
        <fullName evidence="4">Serine aminopeptidase, S33</fullName>
    </recommendedName>
</protein>
<accession>A0ABZ0IBK0</accession>
<gene>
    <name evidence="2" type="ORF">R0137_11030</name>
</gene>
<feature type="transmembrane region" description="Helical" evidence="1">
    <location>
        <begin position="335"/>
        <end position="358"/>
    </location>
</feature>
<evidence type="ECO:0000313" key="3">
    <source>
        <dbReference type="Proteomes" id="UP001626549"/>
    </source>
</evidence>
<dbReference type="InterPro" id="IPR029058">
    <property type="entry name" value="AB_hydrolase_fold"/>
</dbReference>
<feature type="transmembrane region" description="Helical" evidence="1">
    <location>
        <begin position="174"/>
        <end position="194"/>
    </location>
</feature>
<name>A0ABZ0IBK0_9GAMM</name>
<dbReference type="SUPFAM" id="SSF53474">
    <property type="entry name" value="alpha/beta-Hydrolases"/>
    <property type="match status" value="2"/>
</dbReference>
<evidence type="ECO:0000256" key="1">
    <source>
        <dbReference type="SAM" id="Phobius"/>
    </source>
</evidence>